<evidence type="ECO:0000313" key="1">
    <source>
        <dbReference type="EMBL" id="KAG6621769.1"/>
    </source>
</evidence>
<dbReference type="PANTHER" id="PTHR36762:SF6">
    <property type="entry name" value="LIGHT-REGULATED PROTEIN"/>
    <property type="match status" value="1"/>
</dbReference>
<reference evidence="1" key="2">
    <citation type="submission" date="2021-01" db="EMBL/GenBank/DDBJ databases">
        <authorList>
            <person name="Lovell J.T."/>
            <person name="Bentley N."/>
            <person name="Bhattarai G."/>
            <person name="Jenkins J.W."/>
            <person name="Sreedasyam A."/>
            <person name="Alarcon Y."/>
            <person name="Bock C."/>
            <person name="Boston L."/>
            <person name="Carlson J."/>
            <person name="Cervantes K."/>
            <person name="Clermont K."/>
            <person name="Krom N."/>
            <person name="Kubenka K."/>
            <person name="Mamidi S."/>
            <person name="Mattison C."/>
            <person name="Monteros M."/>
            <person name="Pisani C."/>
            <person name="Plott C."/>
            <person name="Rajasekar S."/>
            <person name="Rhein H.S."/>
            <person name="Rohla C."/>
            <person name="Song M."/>
            <person name="Hilaire R.S."/>
            <person name="Shu S."/>
            <person name="Wells L."/>
            <person name="Wang X."/>
            <person name="Webber J."/>
            <person name="Heerema R.J."/>
            <person name="Klein P."/>
            <person name="Conner P."/>
            <person name="Grauke L."/>
            <person name="Grimwood J."/>
            <person name="Schmutz J."/>
            <person name="Randall J.J."/>
        </authorList>
    </citation>
    <scope>NUCLEOTIDE SEQUENCE</scope>
    <source>
        <tissue evidence="1">Leaf</tissue>
    </source>
</reference>
<keyword evidence="3" id="KW-1185">Reference proteome</keyword>
<organism evidence="2 3">
    <name type="scientific">Carya illinoinensis</name>
    <name type="common">Pecan</name>
    <dbReference type="NCBI Taxonomy" id="32201"/>
    <lineage>
        <taxon>Eukaryota</taxon>
        <taxon>Viridiplantae</taxon>
        <taxon>Streptophyta</taxon>
        <taxon>Embryophyta</taxon>
        <taxon>Tracheophyta</taxon>
        <taxon>Spermatophyta</taxon>
        <taxon>Magnoliopsida</taxon>
        <taxon>eudicotyledons</taxon>
        <taxon>Gunneridae</taxon>
        <taxon>Pentapetalae</taxon>
        <taxon>rosids</taxon>
        <taxon>fabids</taxon>
        <taxon>Fagales</taxon>
        <taxon>Juglandaceae</taxon>
        <taxon>Carya</taxon>
    </lineage>
</organism>
<protein>
    <recommendedName>
        <fullName evidence="4">Light-regulated protein</fullName>
    </recommendedName>
</protein>
<evidence type="ECO:0000313" key="3">
    <source>
        <dbReference type="Proteomes" id="UP000811609"/>
    </source>
</evidence>
<dbReference type="Proteomes" id="UP000811246">
    <property type="component" value="Unassembled WGS sequence"/>
</dbReference>
<name>A0A8T1QV92_CARIL</name>
<evidence type="ECO:0008006" key="4">
    <source>
        <dbReference type="Google" id="ProtNLM"/>
    </source>
</evidence>
<dbReference type="Proteomes" id="UP000811609">
    <property type="component" value="Chromosome 3"/>
</dbReference>
<dbReference type="EMBL" id="MU228850">
    <property type="protein sequence ID" value="KAG6621769.1"/>
    <property type="molecule type" value="Genomic_DNA"/>
</dbReference>
<dbReference type="PANTHER" id="PTHR36762">
    <property type="entry name" value="LIGHT-REGULATED PROTEIN 1, CHLOROPLASTIC"/>
    <property type="match status" value="1"/>
</dbReference>
<reference evidence="2" key="1">
    <citation type="submission" date="2020-12" db="EMBL/GenBank/DDBJ databases">
        <title>WGS assembly of Carya illinoinensis cv. Pawnee.</title>
        <authorList>
            <person name="Platts A."/>
            <person name="Shu S."/>
            <person name="Wright S."/>
            <person name="Barry K."/>
            <person name="Edger P."/>
            <person name="Pires J.C."/>
            <person name="Schmutz J."/>
        </authorList>
    </citation>
    <scope>NUCLEOTIDE SEQUENCE</scope>
    <source>
        <tissue evidence="2">Leaf</tissue>
    </source>
</reference>
<comment type="caution">
    <text evidence="2">The sequence shown here is derived from an EMBL/GenBank/DDBJ whole genome shotgun (WGS) entry which is preliminary data.</text>
</comment>
<gene>
    <name evidence="2" type="ORF">CIPAW_03G002500</name>
    <name evidence="1" type="ORF">I3842_Q001900</name>
</gene>
<evidence type="ECO:0000313" key="2">
    <source>
        <dbReference type="EMBL" id="KAG6659000.1"/>
    </source>
</evidence>
<dbReference type="EMBL" id="CM031811">
    <property type="protein sequence ID" value="KAG6659000.1"/>
    <property type="molecule type" value="Genomic_DNA"/>
</dbReference>
<dbReference type="AlphaFoldDB" id="A0A8T1QV92"/>
<dbReference type="OrthoDB" id="2011897at2759"/>
<sequence length="138" mass="14923">MQAALSFAPTFLHLTPSKNFSLLTSFPPKTSSLGARFAPIKANPVPNTNDTTTVDYSSINSVFPAEACETIGGEACLADIYPEVRLQPKAGNSTAKIGSEDVDREYLEYTDAKTVFQGEACDDLGGIFCEHEYQKGVY</sequence>
<proteinExistence type="predicted"/>
<dbReference type="Pfam" id="PF07207">
    <property type="entry name" value="Lir1"/>
    <property type="match status" value="1"/>
</dbReference>
<dbReference type="InterPro" id="IPR009856">
    <property type="entry name" value="Lir1"/>
</dbReference>
<accession>A0A8T1QV92</accession>
<dbReference type="GO" id="GO:0009507">
    <property type="term" value="C:chloroplast"/>
    <property type="evidence" value="ECO:0007669"/>
    <property type="project" value="InterPro"/>
</dbReference>